<protein>
    <submittedName>
        <fullName evidence="1">Uncharacterized protein</fullName>
    </submittedName>
</protein>
<gene>
    <name evidence="1" type="ORF">WJX74_009831</name>
</gene>
<evidence type="ECO:0000313" key="1">
    <source>
        <dbReference type="EMBL" id="KAK9818899.1"/>
    </source>
</evidence>
<evidence type="ECO:0000313" key="2">
    <source>
        <dbReference type="Proteomes" id="UP001438707"/>
    </source>
</evidence>
<name>A0AAW1QCU8_9CHLO</name>
<keyword evidence="2" id="KW-1185">Reference proteome</keyword>
<dbReference type="AlphaFoldDB" id="A0AAW1QCU8"/>
<reference evidence="1 2" key="1">
    <citation type="journal article" date="2024" name="Nat. Commun.">
        <title>Phylogenomics reveals the evolutionary origins of lichenization in chlorophyte algae.</title>
        <authorList>
            <person name="Puginier C."/>
            <person name="Libourel C."/>
            <person name="Otte J."/>
            <person name="Skaloud P."/>
            <person name="Haon M."/>
            <person name="Grisel S."/>
            <person name="Petersen M."/>
            <person name="Berrin J.G."/>
            <person name="Delaux P.M."/>
            <person name="Dal Grande F."/>
            <person name="Keller J."/>
        </authorList>
    </citation>
    <scope>NUCLEOTIDE SEQUENCE [LARGE SCALE GENOMIC DNA]</scope>
    <source>
        <strain evidence="1 2">SAG 2145</strain>
    </source>
</reference>
<comment type="caution">
    <text evidence="1">The sequence shown here is derived from an EMBL/GenBank/DDBJ whole genome shotgun (WGS) entry which is preliminary data.</text>
</comment>
<dbReference type="EMBL" id="JALJOS010000053">
    <property type="protein sequence ID" value="KAK9818899.1"/>
    <property type="molecule type" value="Genomic_DNA"/>
</dbReference>
<accession>A0AAW1QCU8</accession>
<organism evidence="1 2">
    <name type="scientific">Apatococcus lobatus</name>
    <dbReference type="NCBI Taxonomy" id="904363"/>
    <lineage>
        <taxon>Eukaryota</taxon>
        <taxon>Viridiplantae</taxon>
        <taxon>Chlorophyta</taxon>
        <taxon>core chlorophytes</taxon>
        <taxon>Trebouxiophyceae</taxon>
        <taxon>Chlorellales</taxon>
        <taxon>Chlorellaceae</taxon>
        <taxon>Apatococcus</taxon>
    </lineage>
</organism>
<dbReference type="Proteomes" id="UP001438707">
    <property type="component" value="Unassembled WGS sequence"/>
</dbReference>
<sequence length="123" mass="13958">MVRVKQPSKQRCPQLEDDIAVQVLAKLPCLRDKLAFGSACKASRRALLDPRCWELVNVTEAVWFIGKYYSPQQVFSALVPKMTNIRVLEGSSLSITGSRLGRFQQLQETDIHHCRGEPTFQLL</sequence>
<proteinExistence type="predicted"/>